<reference evidence="2 3" key="1">
    <citation type="journal article" date="2024" name="J. Plant Pathol.">
        <title>Sequence and assembly of the genome of Seiridium unicorne, isolate CBS 538.82, causal agent of cypress canker disease.</title>
        <authorList>
            <person name="Scali E."/>
            <person name="Rocca G.D."/>
            <person name="Danti R."/>
            <person name="Garbelotto M."/>
            <person name="Barberini S."/>
            <person name="Baroncelli R."/>
            <person name="Emiliani G."/>
        </authorList>
    </citation>
    <scope>NUCLEOTIDE SEQUENCE [LARGE SCALE GENOMIC DNA]</scope>
    <source>
        <strain evidence="2 3">BM-138-508</strain>
    </source>
</reference>
<feature type="compositionally biased region" description="Polar residues" evidence="1">
    <location>
        <begin position="537"/>
        <end position="546"/>
    </location>
</feature>
<evidence type="ECO:0000313" key="2">
    <source>
        <dbReference type="EMBL" id="KAK9418357.1"/>
    </source>
</evidence>
<dbReference type="PANTHER" id="PTHR39596">
    <property type="match status" value="1"/>
</dbReference>
<dbReference type="EMBL" id="JARVKF010000385">
    <property type="protein sequence ID" value="KAK9418357.1"/>
    <property type="molecule type" value="Genomic_DNA"/>
</dbReference>
<dbReference type="PANTHER" id="PTHR39596:SF2">
    <property type="entry name" value="HET DOMAIN PROTEIN (AFU_ORTHOLOGUE AFUA_1G17550)-RELATED"/>
    <property type="match status" value="1"/>
</dbReference>
<evidence type="ECO:0000256" key="1">
    <source>
        <dbReference type="SAM" id="MobiDB-lite"/>
    </source>
</evidence>
<gene>
    <name evidence="2" type="ORF">SUNI508_08084</name>
</gene>
<name>A0ABR2UUK9_9PEZI</name>
<dbReference type="Proteomes" id="UP001408356">
    <property type="component" value="Unassembled WGS sequence"/>
</dbReference>
<organism evidence="2 3">
    <name type="scientific">Seiridium unicorne</name>
    <dbReference type="NCBI Taxonomy" id="138068"/>
    <lineage>
        <taxon>Eukaryota</taxon>
        <taxon>Fungi</taxon>
        <taxon>Dikarya</taxon>
        <taxon>Ascomycota</taxon>
        <taxon>Pezizomycotina</taxon>
        <taxon>Sordariomycetes</taxon>
        <taxon>Xylariomycetidae</taxon>
        <taxon>Amphisphaeriales</taxon>
        <taxon>Sporocadaceae</taxon>
        <taxon>Seiridium</taxon>
    </lineage>
</organism>
<protein>
    <submittedName>
        <fullName evidence="2">Heterokaryon incompatibility domain-containing protein</fullName>
    </submittedName>
</protein>
<comment type="caution">
    <text evidence="2">The sequence shown here is derived from an EMBL/GenBank/DDBJ whole genome shotgun (WGS) entry which is preliminary data.</text>
</comment>
<sequence>MKVVKEYLSEDRIPLLQFEGPPLTNMEDENLNITVTKWTEIKSMPEKFATISHVWSDGYGNEEENALHRCQLRYIKRLLNDVGQEGGLGWRTPFWMDTLIIPVGKGEEEKKLRKRAIKQIFRIFKESSYTIVLDVGLSRFNLDGTDKPAVAAMRILGSSWMRRLWTLQEAFLSRKIYFAFEESASPRSYLKDLAGISQRLASESSTEVTTALLNMVNEHLQRMIMSHENETRDKYLFKKQGTEAQDMPARKAAILVASTWRAARWRTTTNSFHETLALATLLDLNHEDNEIAEAGLLQEKRPTQADTKLRGEQTAKKDKLVREFWTEFNKRWPESIPPGIIFLSGERVELEGFGWAPRTWMTAQPVDPPDPLAVMRSTARLDTNRLRGLKVRYPGFLLDAQDRKQILATDQQKTPRFWFPTGPSFLDWYMVEPADDIPQIYLQKIEESDHPLAIIVSRARPGNSPSEIGLLVQIRESIEQNQEDEEENPLFCEIIRRVKISRETRAQFRTRNRSRFLYTEHYEASNQESLRPPHNGTDASNSGSRQDNLEVPEVMISSAMDKRICIAEELESDQVWYVDGYIPRIDEKLSSLRASNKQGNEPRAGRFEGFLRIFNPKSSFGARGSGNFDAKNSRSAKVNVPEIGHSKTIRRTGSVVEQPTTVKQPAWTGFKSIISK</sequence>
<evidence type="ECO:0000313" key="3">
    <source>
        <dbReference type="Proteomes" id="UP001408356"/>
    </source>
</evidence>
<accession>A0ABR2UUK9</accession>
<feature type="region of interest" description="Disordered" evidence="1">
    <location>
        <begin position="524"/>
        <end position="547"/>
    </location>
</feature>
<proteinExistence type="predicted"/>
<keyword evidence="3" id="KW-1185">Reference proteome</keyword>